<dbReference type="AlphaFoldDB" id="A0AA88H7H3"/>
<dbReference type="GO" id="GO:0045595">
    <property type="term" value="P:regulation of cell differentiation"/>
    <property type="evidence" value="ECO:0007669"/>
    <property type="project" value="TreeGrafter"/>
</dbReference>
<feature type="region of interest" description="Disordered" evidence="3">
    <location>
        <begin position="261"/>
        <end position="282"/>
    </location>
</feature>
<sequence length="323" mass="36254">MCSCDSIPVIPTSRQLKAGVLLRYRHGFLSSGWSEVYTILYEDSTLIWFKQRFSVEVLGGVYLREWPESIVSGDQCAQAPHFPGSFPPGCNFHQVLVVGSKRNNKYHWFLCESLEDLNSWMVSIASTVSNVSQTLPSAPPFNQEEYAEAANSEPEYGFTYNGGLEEISTLPDTFQNRETRMNPYLPKEAKQPIGKDFMRRTRNQEFLSNINPQRNILNTQPHSRSKGFGNMAAAGLGFLSGSLFGATLGRVFGDNRQAIENNSNEAGNQNDGETLNENEEVPVECYEGDAEVLEETYNDPENFVEVERGETDEGFYGGEIDFE</sequence>
<dbReference type="PANTHER" id="PTHR14309:SF12">
    <property type="entry name" value="PH DOMAIN-CONTAINING PROTEIN"/>
    <property type="match status" value="1"/>
</dbReference>
<evidence type="ECO:0000259" key="4">
    <source>
        <dbReference type="PROSITE" id="PS50003"/>
    </source>
</evidence>
<dbReference type="InterPro" id="IPR001849">
    <property type="entry name" value="PH_domain"/>
</dbReference>
<dbReference type="InterPro" id="IPR039680">
    <property type="entry name" value="PLEKHB1/2"/>
</dbReference>
<feature type="domain" description="PH" evidence="4">
    <location>
        <begin position="14"/>
        <end position="129"/>
    </location>
</feature>
<dbReference type="GO" id="GO:0016020">
    <property type="term" value="C:membrane"/>
    <property type="evidence" value="ECO:0007669"/>
    <property type="project" value="UniProtKB-SubCell"/>
</dbReference>
<organism evidence="5 6">
    <name type="scientific">Artemia franciscana</name>
    <name type="common">Brine shrimp</name>
    <name type="synonym">Artemia sanfranciscana</name>
    <dbReference type="NCBI Taxonomy" id="6661"/>
    <lineage>
        <taxon>Eukaryota</taxon>
        <taxon>Metazoa</taxon>
        <taxon>Ecdysozoa</taxon>
        <taxon>Arthropoda</taxon>
        <taxon>Crustacea</taxon>
        <taxon>Branchiopoda</taxon>
        <taxon>Anostraca</taxon>
        <taxon>Artemiidae</taxon>
        <taxon>Artemia</taxon>
    </lineage>
</organism>
<reference evidence="5" key="1">
    <citation type="submission" date="2023-07" db="EMBL/GenBank/DDBJ databases">
        <title>Chromosome-level genome assembly of Artemia franciscana.</title>
        <authorList>
            <person name="Jo E."/>
        </authorList>
    </citation>
    <scope>NUCLEOTIDE SEQUENCE</scope>
    <source>
        <tissue evidence="5">Whole body</tissue>
    </source>
</reference>
<dbReference type="Proteomes" id="UP001187531">
    <property type="component" value="Unassembled WGS sequence"/>
</dbReference>
<proteinExistence type="predicted"/>
<dbReference type="PROSITE" id="PS50003">
    <property type="entry name" value="PH_DOMAIN"/>
    <property type="match status" value="1"/>
</dbReference>
<evidence type="ECO:0000256" key="1">
    <source>
        <dbReference type="ARBA" id="ARBA00004370"/>
    </source>
</evidence>
<feature type="compositionally biased region" description="Polar residues" evidence="3">
    <location>
        <begin position="261"/>
        <end position="273"/>
    </location>
</feature>
<dbReference type="Gene3D" id="2.30.29.30">
    <property type="entry name" value="Pleckstrin-homology domain (PH domain)/Phosphotyrosine-binding domain (PTB)"/>
    <property type="match status" value="1"/>
</dbReference>
<dbReference type="SMART" id="SM00233">
    <property type="entry name" value="PH"/>
    <property type="match status" value="1"/>
</dbReference>
<name>A0AA88H7H3_ARTSF</name>
<gene>
    <name evidence="5" type="ORF">QYM36_014658</name>
</gene>
<dbReference type="SUPFAM" id="SSF50729">
    <property type="entry name" value="PH domain-like"/>
    <property type="match status" value="1"/>
</dbReference>
<dbReference type="EMBL" id="JAVRJZ010000019">
    <property type="protein sequence ID" value="KAK2706690.1"/>
    <property type="molecule type" value="Genomic_DNA"/>
</dbReference>
<evidence type="ECO:0000256" key="2">
    <source>
        <dbReference type="ARBA" id="ARBA00023136"/>
    </source>
</evidence>
<keyword evidence="6" id="KW-1185">Reference proteome</keyword>
<evidence type="ECO:0000313" key="6">
    <source>
        <dbReference type="Proteomes" id="UP001187531"/>
    </source>
</evidence>
<keyword evidence="2" id="KW-0472">Membrane</keyword>
<dbReference type="PANTHER" id="PTHR14309">
    <property type="entry name" value="EXPRESSED PROTEIN"/>
    <property type="match status" value="1"/>
</dbReference>
<accession>A0AA88H7H3</accession>
<dbReference type="InterPro" id="IPR011993">
    <property type="entry name" value="PH-like_dom_sf"/>
</dbReference>
<comment type="subcellular location">
    <subcellularLocation>
        <location evidence="1">Membrane</location>
    </subcellularLocation>
</comment>
<evidence type="ECO:0000313" key="5">
    <source>
        <dbReference type="EMBL" id="KAK2706690.1"/>
    </source>
</evidence>
<comment type="caution">
    <text evidence="5">The sequence shown here is derived from an EMBL/GenBank/DDBJ whole genome shotgun (WGS) entry which is preliminary data.</text>
</comment>
<protein>
    <recommendedName>
        <fullName evidence="4">PH domain-containing protein</fullName>
    </recommendedName>
</protein>
<evidence type="ECO:0000256" key="3">
    <source>
        <dbReference type="SAM" id="MobiDB-lite"/>
    </source>
</evidence>